<dbReference type="GO" id="GO:0033228">
    <property type="term" value="P:cysteine export across plasma membrane"/>
    <property type="evidence" value="ECO:0007669"/>
    <property type="project" value="TreeGrafter"/>
</dbReference>
<evidence type="ECO:0000256" key="4">
    <source>
        <dbReference type="ARBA" id="ARBA00022989"/>
    </source>
</evidence>
<dbReference type="PANTHER" id="PTHR30086">
    <property type="entry name" value="ARGININE EXPORTER PROTEIN ARGO"/>
    <property type="match status" value="1"/>
</dbReference>
<proteinExistence type="predicted"/>
<dbReference type="RefSeq" id="WP_075315731.1">
    <property type="nucleotide sequence ID" value="NZ_CP018871.1"/>
</dbReference>
<sequence>MSLLTFFSFIVYSTVTSITPGPNNIMLAASGLNFGLKRSIPHILGIGFGFGVMVILVGYGIGAALGSSPLLYEILKVIGISYLLYLAYKIYRAGSIKTDTKVDKPLSFMGAALFQWVNPKAWIMAMGAITTYSSANSRLVEFVFIGVIFGLVSIPSVGVWAYMGEKLKMIVNHPRKVQLFNTVMALLLVASVIVPIKDSVKFFIP</sequence>
<protein>
    <submittedName>
        <fullName evidence="6">LysE family transporter</fullName>
    </submittedName>
</protein>
<dbReference type="KEGG" id="ahl:AHTJS_09365"/>
<comment type="subcellular location">
    <subcellularLocation>
        <location evidence="1">Cell membrane</location>
        <topology evidence="1">Multi-pass membrane protein</topology>
    </subcellularLocation>
</comment>
<dbReference type="AlphaFoldDB" id="A0A1L6KN77"/>
<gene>
    <name evidence="6" type="ORF">GPS52_12430</name>
</gene>
<dbReference type="Proteomes" id="UP000451048">
    <property type="component" value="Unassembled WGS sequence"/>
</dbReference>
<keyword evidence="2" id="KW-1003">Cell membrane</keyword>
<dbReference type="InterPro" id="IPR001123">
    <property type="entry name" value="LeuE-type"/>
</dbReference>
<dbReference type="EMBL" id="WTTO01000040">
    <property type="protein sequence ID" value="NAR74283.1"/>
    <property type="molecule type" value="Genomic_DNA"/>
</dbReference>
<evidence type="ECO:0000313" key="7">
    <source>
        <dbReference type="Proteomes" id="UP000451048"/>
    </source>
</evidence>
<name>A0A1L6KN77_ACIHA</name>
<evidence type="ECO:0000256" key="1">
    <source>
        <dbReference type="ARBA" id="ARBA00004651"/>
    </source>
</evidence>
<evidence type="ECO:0000313" key="6">
    <source>
        <dbReference type="EMBL" id="NAR74283.1"/>
    </source>
</evidence>
<dbReference type="PANTHER" id="PTHR30086:SF20">
    <property type="entry name" value="ARGININE EXPORTER PROTEIN ARGO-RELATED"/>
    <property type="match status" value="1"/>
</dbReference>
<comment type="caution">
    <text evidence="6">The sequence shown here is derived from an EMBL/GenBank/DDBJ whole genome shotgun (WGS) entry which is preliminary data.</text>
</comment>
<dbReference type="Pfam" id="PF01810">
    <property type="entry name" value="LysE"/>
    <property type="match status" value="1"/>
</dbReference>
<keyword evidence="4" id="KW-1133">Transmembrane helix</keyword>
<evidence type="ECO:0000256" key="5">
    <source>
        <dbReference type="ARBA" id="ARBA00023136"/>
    </source>
</evidence>
<evidence type="ECO:0000256" key="2">
    <source>
        <dbReference type="ARBA" id="ARBA00022475"/>
    </source>
</evidence>
<dbReference type="GO" id="GO:0015171">
    <property type="term" value="F:amino acid transmembrane transporter activity"/>
    <property type="evidence" value="ECO:0007669"/>
    <property type="project" value="TreeGrafter"/>
</dbReference>
<keyword evidence="5" id="KW-0472">Membrane</keyword>
<reference evidence="6 7" key="1">
    <citation type="submission" date="2019-12" db="EMBL/GenBank/DDBJ databases">
        <title>Acinetobacter haemolyticus comparative genomics.</title>
        <authorList>
            <person name="Castro-Jaimes S."/>
            <person name="Bello-Lopez E."/>
            <person name="Velazquez-Acosta C."/>
            <person name="Volkow-Fernandez P."/>
            <person name="Lozano-Zarain P."/>
            <person name="Castillo Ramirez S."/>
            <person name="Cevallos M.A."/>
        </authorList>
    </citation>
    <scope>NUCLEOTIDE SEQUENCE [LARGE SCALE GENOMIC DNA]</scope>
    <source>
        <strain evidence="6 7">AN10</strain>
    </source>
</reference>
<dbReference type="GO" id="GO:0005886">
    <property type="term" value="C:plasma membrane"/>
    <property type="evidence" value="ECO:0007669"/>
    <property type="project" value="UniProtKB-SubCell"/>
</dbReference>
<dbReference type="OrthoDB" id="9812084at2"/>
<organism evidence="6 7">
    <name type="scientific">Acinetobacter haemolyticus</name>
    <dbReference type="NCBI Taxonomy" id="29430"/>
    <lineage>
        <taxon>Bacteria</taxon>
        <taxon>Pseudomonadati</taxon>
        <taxon>Pseudomonadota</taxon>
        <taxon>Gammaproteobacteria</taxon>
        <taxon>Moraxellales</taxon>
        <taxon>Moraxellaceae</taxon>
        <taxon>Acinetobacter</taxon>
    </lineage>
</organism>
<accession>A0A1L6KN77</accession>
<keyword evidence="3" id="KW-0812">Transmembrane</keyword>
<evidence type="ECO:0000256" key="3">
    <source>
        <dbReference type="ARBA" id="ARBA00022692"/>
    </source>
</evidence>